<comment type="cofactor">
    <cofactor evidence="2">
        <name>FAD</name>
        <dbReference type="ChEBI" id="CHEBI:57692"/>
    </cofactor>
</comment>
<feature type="region of interest" description="Disordered" evidence="9">
    <location>
        <begin position="411"/>
        <end position="441"/>
    </location>
</feature>
<evidence type="ECO:0000259" key="11">
    <source>
        <dbReference type="PROSITE" id="PS51384"/>
    </source>
</evidence>
<dbReference type="OrthoDB" id="1856718at2759"/>
<feature type="domain" description="FAD-binding FR-type" evidence="11">
    <location>
        <begin position="991"/>
        <end position="1236"/>
    </location>
</feature>
<dbReference type="InterPro" id="IPR001709">
    <property type="entry name" value="Flavoprot_Pyr_Nucl_cyt_Rdtase"/>
</dbReference>
<dbReference type="SUPFAM" id="SSF63380">
    <property type="entry name" value="Riboflavin synthase domain-like"/>
    <property type="match status" value="1"/>
</dbReference>
<feature type="region of interest" description="Disordered" evidence="9">
    <location>
        <begin position="714"/>
        <end position="735"/>
    </location>
</feature>
<evidence type="ECO:0000313" key="12">
    <source>
        <dbReference type="EMBL" id="CBZ26331.1"/>
    </source>
</evidence>
<keyword evidence="4" id="KW-0288">FMN</keyword>
<sequence length="1455" mass="155950">MSDEAVFMDTGERLYVLYGSEAGNAESIAKRLHHDATTTHGLRDAECMTLNQAVAMKLFDAQLAKDASTSLCVVIVCSTTGDGEPPQNAARFRRWLRNTTGTLHNVRYCLLALGDTNYNNFCAPGIFMDNKLRDMGAVCCYPRGEADDSVGLHLVVNPWLEGLWAALKQSGTERTAASGQETHSTGETCIDMSVAQEAAVLYSNASQLCVAIALFLHERITELGGEADLYPIQYFNPSTSLRRPPKVLLFVLGTEDDADTLCEQRRRSAEQLPPLGPFTGWIGSSGPCAPPPAEAAELQRWMADPSIRFFNSLFVSRKPDGASRAAALDADLKAIAINCKLEFLCRCQFSGEVPSVAVSADDVFLWMEKVLHNLPGVTADAEYIRRTMDGSFDNRVGVAFRAAQAPELRNGRATENDGVARSSDAGHASSKNGASHDAGASSKTHEVVEDLLTPIVFLYSGHSSVVKQCAMDIFSGASQHHLHCSISELSNFQRMGFPRRATFVFFVSGVVTEPMARVLKVLRTLQGQKKNIEGVSFAILGIDQTSESGRFNVCALELETLLLKVKASKIHCTGLADLDSSSLVPIIQSWESNLWGAIVHTMKSAAYLDMASPSLRVQRTVVPLATSGSSVGAALSISGALVGESVHRDGGSGGDGGGNSHIERSVFEDFVGASATPSLLPLPGGVDPSRGAGLAASSLVAVSGSSLAGNCSTPTTVAAGDTPSSEKTDTPAAGGGLADAILPWDPTPLNREKARHTPVVFLYASAGMSKAIAMHAMRSAEEKGFPTAVHPFASFQLVDYHAHPNVILFCEAGAEGQSNGGRRFRRFLTNPSHRPDTLSSVRFAVLGICATLASVVHPAFRWASLLLRLQANRIFPVLIVPSMSQLHSLAMPWVDCVLSSLALLPSSVVVPAPPRGSDAPGAGVLTIGPARVGPAGAPRTRDDGPDNDAVEEAENASEDAEHSVLAEVGNCSADVSTEQDSCTESSMENRIAYRIDGVVQSWKLLTCPTARHPVVQLDFSVTAGTQWVPGQTIAVVPSNSTAEVEALLRLFRLARDEPFLPPASAGPGASVFPTSPLYEVADFPVSCGTVLLRYVELRVTGIHKPLFQLLAHHCTSEEAKAVVQTMYAKLLVHRTPRDLREVLEAVGTAADSLPPFRHIVENLSLLQPRQYSICSSHRADATTLSICFKVAEKGLCTGWMYEQCLSAAGLPLVSAASAATTHAEGKTAPSAVRQPVLPNTVIAAKARIVIPFVIRGASVFCMPRDALVPMILIASGTGIAPFRAFLQERQAWLTEHQLRSGCTCPKGKLCGCPCEEATQHGEALCGTIDVFFGCRRRGEDYLFRDELLHWEDSGVVHSLTVAFSRDTNDGRLCDGGCYVQDKIQECGVTLMNLILQRNACVFVCGDADGMAKEVHRKLRELIQEHLSLSDAAAATYLERMSKDGRYLRDVWSTGV</sequence>
<keyword evidence="7 12" id="KW-0560">Oxidoreductase</keyword>
<keyword evidence="13" id="KW-1185">Reference proteome</keyword>
<evidence type="ECO:0000256" key="6">
    <source>
        <dbReference type="ARBA" id="ARBA00022857"/>
    </source>
</evidence>
<evidence type="ECO:0000256" key="7">
    <source>
        <dbReference type="ARBA" id="ARBA00023002"/>
    </source>
</evidence>
<dbReference type="InterPro" id="IPR017938">
    <property type="entry name" value="Riboflavin_synthase-like_b-brl"/>
</dbReference>
<dbReference type="Gene3D" id="1.20.990.10">
    <property type="entry name" value="NADPH-cytochrome p450 Reductase, Chain A, domain 3"/>
    <property type="match status" value="1"/>
</dbReference>
<evidence type="ECO:0000256" key="2">
    <source>
        <dbReference type="ARBA" id="ARBA00001974"/>
    </source>
</evidence>
<keyword evidence="5" id="KW-0274">FAD</keyword>
<dbReference type="PANTHER" id="PTHR19384:SF17">
    <property type="entry name" value="NADPH--CYTOCHROME P450 REDUCTASE"/>
    <property type="match status" value="1"/>
</dbReference>
<evidence type="ECO:0000256" key="8">
    <source>
        <dbReference type="ARBA" id="ARBA00023797"/>
    </source>
</evidence>
<feature type="region of interest" description="Disordered" evidence="9">
    <location>
        <begin position="919"/>
        <end position="962"/>
    </location>
</feature>
<dbReference type="GO" id="GO:0050660">
    <property type="term" value="F:flavin adenine dinucleotide binding"/>
    <property type="evidence" value="ECO:0007669"/>
    <property type="project" value="TreeGrafter"/>
</dbReference>
<dbReference type="GO" id="GO:0003958">
    <property type="term" value="F:NADPH-hemoprotein reductase activity"/>
    <property type="evidence" value="ECO:0007669"/>
    <property type="project" value="UniProtKB-EC"/>
</dbReference>
<dbReference type="Pfam" id="PF00175">
    <property type="entry name" value="NAD_binding_1"/>
    <property type="match status" value="1"/>
</dbReference>
<dbReference type="GeneID" id="13448624"/>
<dbReference type="OMA" id="CYPRGEA"/>
<dbReference type="FunFam" id="3.40.50.360:FF:000059">
    <property type="entry name" value="5-methyltetrahydrofolate-homocysteine methyltransferase reductase"/>
    <property type="match status" value="1"/>
</dbReference>
<dbReference type="PRINTS" id="PR00369">
    <property type="entry name" value="FLAVODOXIN"/>
</dbReference>
<dbReference type="PROSITE" id="PS50902">
    <property type="entry name" value="FLAVODOXIN_LIKE"/>
    <property type="match status" value="1"/>
</dbReference>
<dbReference type="PROSITE" id="PS51384">
    <property type="entry name" value="FAD_FR"/>
    <property type="match status" value="1"/>
</dbReference>
<dbReference type="PANTHER" id="PTHR19384">
    <property type="entry name" value="NITRIC OXIDE SYNTHASE-RELATED"/>
    <property type="match status" value="1"/>
</dbReference>
<evidence type="ECO:0000256" key="5">
    <source>
        <dbReference type="ARBA" id="ARBA00022827"/>
    </source>
</evidence>
<accession>E9ATQ6</accession>
<protein>
    <recommendedName>
        <fullName evidence="8">NADPH--hemoprotein reductase</fullName>
        <ecNumber evidence="8">1.6.2.4</ecNumber>
    </recommendedName>
</protein>
<dbReference type="InterPro" id="IPR001433">
    <property type="entry name" value="OxRdtase_FAD/NAD-bd"/>
</dbReference>
<dbReference type="SUPFAM" id="SSF52218">
    <property type="entry name" value="Flavoproteins"/>
    <property type="match status" value="3"/>
</dbReference>
<reference evidence="12 13" key="1">
    <citation type="journal article" date="2011" name="Genome Res.">
        <title>Chromosome and gene copy number variation allow major structural change between species and strains of Leishmania.</title>
        <authorList>
            <person name="Rogers M.B."/>
            <person name="Hilley J.D."/>
            <person name="Dickens N.J."/>
            <person name="Wilkes J."/>
            <person name="Bates P.A."/>
            <person name="Depledge D.P."/>
            <person name="Harris D."/>
            <person name="Her Y."/>
            <person name="Herzyk P."/>
            <person name="Imamura H."/>
            <person name="Otto T.D."/>
            <person name="Sanders M."/>
            <person name="Seeger K."/>
            <person name="Dujardin J.C."/>
            <person name="Berriman M."/>
            <person name="Smith D.F."/>
            <person name="Hertz-Fowler C."/>
            <person name="Mottram J.C."/>
        </authorList>
    </citation>
    <scope>NUCLEOTIDE SEQUENCE [LARGE SCALE GENOMIC DNA]</scope>
    <source>
        <strain evidence="12 13">MHOM/GT/2001/U1103</strain>
    </source>
</reference>
<evidence type="ECO:0000256" key="1">
    <source>
        <dbReference type="ARBA" id="ARBA00001917"/>
    </source>
</evidence>
<evidence type="ECO:0000313" key="13">
    <source>
        <dbReference type="Proteomes" id="UP000007259"/>
    </source>
</evidence>
<dbReference type="InterPro" id="IPR001094">
    <property type="entry name" value="Flavdoxin-like"/>
</dbReference>
<proteinExistence type="predicted"/>
<dbReference type="InterPro" id="IPR023173">
    <property type="entry name" value="NADPH_Cyt_P450_Rdtase_alpha"/>
</dbReference>
<dbReference type="EC" id="1.6.2.4" evidence="8"/>
<dbReference type="VEuPathDB" id="TriTrypDB:LmxM.36.4720"/>
<dbReference type="RefSeq" id="XP_003874830.1">
    <property type="nucleotide sequence ID" value="XM_003874781.1"/>
</dbReference>
<dbReference type="Gene3D" id="3.40.50.80">
    <property type="entry name" value="Nucleotide-binding domain of ferredoxin-NADP reductase (FNR) module"/>
    <property type="match status" value="1"/>
</dbReference>
<dbReference type="Gene3D" id="2.40.30.10">
    <property type="entry name" value="Translation factors"/>
    <property type="match status" value="1"/>
</dbReference>
<dbReference type="KEGG" id="lmi:LMXM_36_4720"/>
<dbReference type="InterPro" id="IPR017927">
    <property type="entry name" value="FAD-bd_FR_type"/>
</dbReference>
<dbReference type="InterPro" id="IPR008254">
    <property type="entry name" value="Flavodoxin/NO_synth"/>
</dbReference>
<comment type="cofactor">
    <cofactor evidence="1">
        <name>FMN</name>
        <dbReference type="ChEBI" id="CHEBI:58210"/>
    </cofactor>
</comment>
<dbReference type="SUPFAM" id="SSF52343">
    <property type="entry name" value="Ferredoxin reductase-like, C-terminal NADP-linked domain"/>
    <property type="match status" value="1"/>
</dbReference>
<feature type="domain" description="Flavodoxin-like" evidence="10">
    <location>
        <begin position="14"/>
        <end position="164"/>
    </location>
</feature>
<dbReference type="Proteomes" id="UP000007259">
    <property type="component" value="Chromosome 20"/>
</dbReference>
<dbReference type="Pfam" id="PF00667">
    <property type="entry name" value="FAD_binding_1"/>
    <property type="match status" value="1"/>
</dbReference>
<dbReference type="GO" id="GO:0005829">
    <property type="term" value="C:cytosol"/>
    <property type="evidence" value="ECO:0007669"/>
    <property type="project" value="TreeGrafter"/>
</dbReference>
<dbReference type="InterPro" id="IPR039261">
    <property type="entry name" value="FNR_nucleotide-bd"/>
</dbReference>
<dbReference type="GO" id="GO:0010181">
    <property type="term" value="F:FMN binding"/>
    <property type="evidence" value="ECO:0007669"/>
    <property type="project" value="InterPro"/>
</dbReference>
<keyword evidence="6" id="KW-0521">NADP</keyword>
<keyword evidence="3" id="KW-0285">Flavoprotein</keyword>
<evidence type="ECO:0000259" key="10">
    <source>
        <dbReference type="PROSITE" id="PS50902"/>
    </source>
</evidence>
<evidence type="ECO:0000256" key="9">
    <source>
        <dbReference type="SAM" id="MobiDB-lite"/>
    </source>
</evidence>
<organism evidence="12 13">
    <name type="scientific">Leishmania mexicana (strain MHOM/GT/2001/U1103)</name>
    <dbReference type="NCBI Taxonomy" id="929439"/>
    <lineage>
        <taxon>Eukaryota</taxon>
        <taxon>Discoba</taxon>
        <taxon>Euglenozoa</taxon>
        <taxon>Kinetoplastea</taxon>
        <taxon>Metakinetoplastina</taxon>
        <taxon>Trypanosomatida</taxon>
        <taxon>Trypanosomatidae</taxon>
        <taxon>Leishmaniinae</taxon>
        <taxon>Leishmania</taxon>
    </lineage>
</organism>
<dbReference type="InterPro" id="IPR003097">
    <property type="entry name" value="CysJ-like_FAD-binding"/>
</dbReference>
<name>E9ATQ6_LEIMU</name>
<gene>
    <name evidence="12" type="ORF">LMXM_36_4720</name>
</gene>
<dbReference type="EMBL" id="FR799573">
    <property type="protein sequence ID" value="CBZ26331.1"/>
    <property type="molecule type" value="Genomic_DNA"/>
</dbReference>
<dbReference type="Gene3D" id="3.40.50.360">
    <property type="match status" value="3"/>
</dbReference>
<dbReference type="InterPro" id="IPR029039">
    <property type="entry name" value="Flavoprotein-like_sf"/>
</dbReference>
<dbReference type="PhylomeDB" id="E9ATQ6"/>
<evidence type="ECO:0000256" key="4">
    <source>
        <dbReference type="ARBA" id="ARBA00022643"/>
    </source>
</evidence>
<feature type="compositionally biased region" description="Acidic residues" evidence="9">
    <location>
        <begin position="945"/>
        <end position="958"/>
    </location>
</feature>
<dbReference type="Pfam" id="PF00258">
    <property type="entry name" value="Flavodoxin_1"/>
    <property type="match status" value="1"/>
</dbReference>
<evidence type="ECO:0000256" key="3">
    <source>
        <dbReference type="ARBA" id="ARBA00022630"/>
    </source>
</evidence>
<dbReference type="PRINTS" id="PR00371">
    <property type="entry name" value="FPNCR"/>
</dbReference>